<keyword evidence="2" id="KW-1185">Reference proteome</keyword>
<organism evidence="1 2">
    <name type="scientific">Caerostris extrusa</name>
    <name type="common">Bark spider</name>
    <name type="synonym">Caerostris bankana</name>
    <dbReference type="NCBI Taxonomy" id="172846"/>
    <lineage>
        <taxon>Eukaryota</taxon>
        <taxon>Metazoa</taxon>
        <taxon>Ecdysozoa</taxon>
        <taxon>Arthropoda</taxon>
        <taxon>Chelicerata</taxon>
        <taxon>Arachnida</taxon>
        <taxon>Araneae</taxon>
        <taxon>Araneomorphae</taxon>
        <taxon>Entelegynae</taxon>
        <taxon>Araneoidea</taxon>
        <taxon>Araneidae</taxon>
        <taxon>Caerostris</taxon>
    </lineage>
</organism>
<dbReference type="EMBL" id="BPLR01014849">
    <property type="protein sequence ID" value="GIY71741.1"/>
    <property type="molecule type" value="Genomic_DNA"/>
</dbReference>
<dbReference type="Proteomes" id="UP001054945">
    <property type="component" value="Unassembled WGS sequence"/>
</dbReference>
<proteinExistence type="predicted"/>
<dbReference type="AlphaFoldDB" id="A0AAV4VNG5"/>
<gene>
    <name evidence="1" type="ORF">CEXT_628221</name>
</gene>
<evidence type="ECO:0000313" key="1">
    <source>
        <dbReference type="EMBL" id="GIY71741.1"/>
    </source>
</evidence>
<comment type="caution">
    <text evidence="1">The sequence shown here is derived from an EMBL/GenBank/DDBJ whole genome shotgun (WGS) entry which is preliminary data.</text>
</comment>
<evidence type="ECO:0000313" key="2">
    <source>
        <dbReference type="Proteomes" id="UP001054945"/>
    </source>
</evidence>
<reference evidence="1 2" key="1">
    <citation type="submission" date="2021-06" db="EMBL/GenBank/DDBJ databases">
        <title>Caerostris extrusa draft genome.</title>
        <authorList>
            <person name="Kono N."/>
            <person name="Arakawa K."/>
        </authorList>
    </citation>
    <scope>NUCLEOTIDE SEQUENCE [LARGE SCALE GENOMIC DNA]</scope>
</reference>
<protein>
    <submittedName>
        <fullName evidence="1">Uncharacterized protein</fullName>
    </submittedName>
</protein>
<accession>A0AAV4VNG5</accession>
<sequence>MNTEVKSHLEDVRRHVLYGVVVKRELLEQGQVSLVAPSRAGCQFLSPNSETTHLNGTFIHHKILSRGPPPKPLFQSLQVRVVDDEAGHVRPLRNPPSVGRCSRTARWCTWRSLQTASRLPVFR</sequence>
<name>A0AAV4VNG5_CAEEX</name>